<dbReference type="AlphaFoldDB" id="A0AAV2WFV6"/>
<dbReference type="RefSeq" id="WP_030134144.1">
    <property type="nucleotide sequence ID" value="NZ_LK021337.1"/>
</dbReference>
<dbReference type="InterPro" id="IPR011009">
    <property type="entry name" value="Kinase-like_dom_sf"/>
</dbReference>
<evidence type="ECO:0000259" key="2">
    <source>
        <dbReference type="Pfam" id="PF01636"/>
    </source>
</evidence>
<dbReference type="InterPro" id="IPR050249">
    <property type="entry name" value="Pseudomonas-type_ThrB"/>
</dbReference>
<reference evidence="3" key="1">
    <citation type="submission" date="2014-05" db="EMBL/GenBank/DDBJ databases">
        <authorList>
            <person name="Urmite Genomes"/>
        </authorList>
    </citation>
    <scope>NUCLEOTIDE SEQUENCE</scope>
    <source>
        <strain evidence="3">DSM 44074</strain>
    </source>
</reference>
<feature type="domain" description="Aminoglycoside phosphotransferase" evidence="2">
    <location>
        <begin position="30"/>
        <end position="269"/>
    </location>
</feature>
<dbReference type="Pfam" id="PF01636">
    <property type="entry name" value="APH"/>
    <property type="match status" value="1"/>
</dbReference>
<reference evidence="3" key="2">
    <citation type="submission" date="2015-09" db="EMBL/GenBank/DDBJ databases">
        <title>Draft genome sequence of Mycobacterium neoaurum DSM 44074.</title>
        <authorList>
            <person name="Croce O."/>
            <person name="Robert C."/>
            <person name="Raoult D."/>
            <person name="Drancourt M."/>
        </authorList>
    </citation>
    <scope>NUCLEOTIDE SEQUENCE</scope>
    <source>
        <strain evidence="3">DSM 44074</strain>
    </source>
</reference>
<name>A0AAV2WFV6_MYCNE</name>
<comment type="similarity">
    <text evidence="1">Belongs to the pseudomonas-type ThrB family.</text>
</comment>
<dbReference type="GO" id="GO:0004413">
    <property type="term" value="F:homoserine kinase activity"/>
    <property type="evidence" value="ECO:0007669"/>
    <property type="project" value="TreeGrafter"/>
</dbReference>
<dbReference type="Gene3D" id="1.10.510.10">
    <property type="entry name" value="Transferase(Phosphotransferase) domain 1"/>
    <property type="match status" value="1"/>
</dbReference>
<dbReference type="SUPFAM" id="SSF56112">
    <property type="entry name" value="Protein kinase-like (PK-like)"/>
    <property type="match status" value="1"/>
</dbReference>
<evidence type="ECO:0000313" key="4">
    <source>
        <dbReference type="Proteomes" id="UP000028864"/>
    </source>
</evidence>
<dbReference type="Gene3D" id="1.20.1270.170">
    <property type="match status" value="1"/>
</dbReference>
<gene>
    <name evidence="3" type="ORF">BN1047_00463</name>
</gene>
<accession>A0AAV2WFV6</accession>
<proteinExistence type="inferred from homology"/>
<evidence type="ECO:0000256" key="1">
    <source>
        <dbReference type="ARBA" id="ARBA00038240"/>
    </source>
</evidence>
<dbReference type="EMBL" id="LK021337">
    <property type="protein sequence ID" value="CDQ42608.1"/>
    <property type="molecule type" value="Genomic_DNA"/>
</dbReference>
<evidence type="ECO:0000313" key="3">
    <source>
        <dbReference type="EMBL" id="CDQ42608.1"/>
    </source>
</evidence>
<dbReference type="PANTHER" id="PTHR21064">
    <property type="entry name" value="AMINOGLYCOSIDE PHOSPHOTRANSFERASE DOMAIN-CONTAINING PROTEIN-RELATED"/>
    <property type="match status" value="1"/>
</dbReference>
<dbReference type="GO" id="GO:0009088">
    <property type="term" value="P:threonine biosynthetic process"/>
    <property type="evidence" value="ECO:0007669"/>
    <property type="project" value="TreeGrafter"/>
</dbReference>
<dbReference type="Proteomes" id="UP000028864">
    <property type="component" value="Unassembled WGS sequence"/>
</dbReference>
<dbReference type="Gene3D" id="3.30.200.70">
    <property type="match status" value="1"/>
</dbReference>
<sequence>MPGLPADHELFARAALPAYGRAPDTALRLLSLSENATYLVCDDDPIVLRVHRPGYHSVQGIRSELAWMAALRRDTAVQTPELVCSTGGEDVVTASVGERELHVDAVSLISGCTAEEVPHAVGFAQLGELTAIMHEHVLNWAAPPDFTRFRWDLDDILGPGARWGDWRAAPGLSEQDRAGIQRAAHQITERLAEYGTGADRFGLIHADLRLSNLMVDPAAPSAGITVIDFDDAGWGWNLADLGAVVSWIEDTPEAERIIAEWLRGYTKVRTLADEHLALIPTFVMLRRIQLTAWIASHADADAAIAIGPGYALGTARLAERYLIDHSWLR</sequence>
<organism evidence="3 4">
    <name type="scientific">Mycolicibacterium neoaurum</name>
    <name type="common">Mycobacterium neoaurum</name>
    <dbReference type="NCBI Taxonomy" id="1795"/>
    <lineage>
        <taxon>Bacteria</taxon>
        <taxon>Bacillati</taxon>
        <taxon>Actinomycetota</taxon>
        <taxon>Actinomycetes</taxon>
        <taxon>Mycobacteriales</taxon>
        <taxon>Mycobacteriaceae</taxon>
        <taxon>Mycolicibacterium</taxon>
    </lineage>
</organism>
<protein>
    <submittedName>
        <fullName evidence="3">Phosphotransferase enzyme family protein</fullName>
    </submittedName>
</protein>
<dbReference type="InterPro" id="IPR002575">
    <property type="entry name" value="Aminoglycoside_PTrfase"/>
</dbReference>
<dbReference type="PANTHER" id="PTHR21064:SF6">
    <property type="entry name" value="AMINOGLYCOSIDE PHOSPHOTRANSFERASE DOMAIN-CONTAINING PROTEIN"/>
    <property type="match status" value="1"/>
</dbReference>